<evidence type="ECO:0000313" key="2">
    <source>
        <dbReference type="Proteomes" id="UP000276133"/>
    </source>
</evidence>
<dbReference type="Proteomes" id="UP000276133">
    <property type="component" value="Unassembled WGS sequence"/>
</dbReference>
<keyword evidence="2" id="KW-1185">Reference proteome</keyword>
<accession>A0A3M7QMX9</accession>
<evidence type="ECO:0000313" key="1">
    <source>
        <dbReference type="EMBL" id="RNA12633.1"/>
    </source>
</evidence>
<proteinExistence type="predicted"/>
<organism evidence="1 2">
    <name type="scientific">Brachionus plicatilis</name>
    <name type="common">Marine rotifer</name>
    <name type="synonym">Brachionus muelleri</name>
    <dbReference type="NCBI Taxonomy" id="10195"/>
    <lineage>
        <taxon>Eukaryota</taxon>
        <taxon>Metazoa</taxon>
        <taxon>Spiralia</taxon>
        <taxon>Gnathifera</taxon>
        <taxon>Rotifera</taxon>
        <taxon>Eurotatoria</taxon>
        <taxon>Monogononta</taxon>
        <taxon>Pseudotrocha</taxon>
        <taxon>Ploima</taxon>
        <taxon>Brachionidae</taxon>
        <taxon>Brachionus</taxon>
    </lineage>
</organism>
<name>A0A3M7QMX9_BRAPC</name>
<sequence>MNFVHNTPKKFANYPRRQCEILVQKLLYKNQQYDLIVYFEQFIQSNSSFFSSILQHFIDLPNIIKYFGINFDEKCEFLI</sequence>
<dbReference type="EMBL" id="REGN01005649">
    <property type="protein sequence ID" value="RNA12633.1"/>
    <property type="molecule type" value="Genomic_DNA"/>
</dbReference>
<reference evidence="1 2" key="1">
    <citation type="journal article" date="2018" name="Sci. Rep.">
        <title>Genomic signatures of local adaptation to the degree of environmental predictability in rotifers.</title>
        <authorList>
            <person name="Franch-Gras L."/>
            <person name="Hahn C."/>
            <person name="Garcia-Roger E.M."/>
            <person name="Carmona M.J."/>
            <person name="Serra M."/>
            <person name="Gomez A."/>
        </authorList>
    </citation>
    <scope>NUCLEOTIDE SEQUENCE [LARGE SCALE GENOMIC DNA]</scope>
    <source>
        <strain evidence="1">HYR1</strain>
    </source>
</reference>
<protein>
    <submittedName>
        <fullName evidence="1">Uncharacterized protein</fullName>
    </submittedName>
</protein>
<dbReference type="AlphaFoldDB" id="A0A3M7QMX9"/>
<comment type="caution">
    <text evidence="1">The sequence shown here is derived from an EMBL/GenBank/DDBJ whole genome shotgun (WGS) entry which is preliminary data.</text>
</comment>
<gene>
    <name evidence="1" type="ORF">BpHYR1_049358</name>
</gene>